<accession>D7TFW8</accession>
<dbReference type="eggNOG" id="ENOG502RMXX">
    <property type="taxonomic scope" value="Eukaryota"/>
</dbReference>
<gene>
    <name evidence="4" type="ordered locus">VIT_03s0132g00410</name>
</gene>
<dbReference type="InParanoid" id="D7TFW8"/>
<proteinExistence type="predicted"/>
<dbReference type="PANTHER" id="PTHR27005:SF515">
    <property type="entry name" value="WALL-ASSOCIATED RECEPTOR KINASE-LIKE 10-RELATED"/>
    <property type="match status" value="1"/>
</dbReference>
<keyword evidence="2" id="KW-0067">ATP-binding</keyword>
<dbReference type="Gene3D" id="3.30.200.20">
    <property type="entry name" value="Phosphorylase Kinase, domain 1"/>
    <property type="match status" value="1"/>
</dbReference>
<dbReference type="PANTHER" id="PTHR27005">
    <property type="entry name" value="WALL-ASSOCIATED RECEPTOR KINASE-LIKE 21"/>
    <property type="match status" value="1"/>
</dbReference>
<dbReference type="InterPro" id="IPR000719">
    <property type="entry name" value="Prot_kinase_dom"/>
</dbReference>
<reference evidence="5" key="1">
    <citation type="journal article" date="2007" name="Nature">
        <title>The grapevine genome sequence suggests ancestral hexaploidization in major angiosperm phyla.</title>
        <authorList>
            <consortium name="The French-Italian Public Consortium for Grapevine Genome Characterization."/>
            <person name="Jaillon O."/>
            <person name="Aury J.-M."/>
            <person name="Noel B."/>
            <person name="Policriti A."/>
            <person name="Clepet C."/>
            <person name="Casagrande A."/>
            <person name="Choisne N."/>
            <person name="Aubourg S."/>
            <person name="Vitulo N."/>
            <person name="Jubin C."/>
            <person name="Vezzi A."/>
            <person name="Legeai F."/>
            <person name="Hugueney P."/>
            <person name="Dasilva C."/>
            <person name="Horner D."/>
            <person name="Mica E."/>
            <person name="Jublot D."/>
            <person name="Poulain J."/>
            <person name="Bruyere C."/>
            <person name="Billault A."/>
            <person name="Segurens B."/>
            <person name="Gouyvenoux M."/>
            <person name="Ugarte E."/>
            <person name="Cattonaro F."/>
            <person name="Anthouard V."/>
            <person name="Vico V."/>
            <person name="Del Fabbro C."/>
            <person name="Alaux M."/>
            <person name="Di Gaspero G."/>
            <person name="Dumas V."/>
            <person name="Felice N."/>
            <person name="Paillard S."/>
            <person name="Juman I."/>
            <person name="Moroldo M."/>
            <person name="Scalabrin S."/>
            <person name="Canaguier A."/>
            <person name="Le Clainche I."/>
            <person name="Malacrida G."/>
            <person name="Durand E."/>
            <person name="Pesole G."/>
            <person name="Laucou V."/>
            <person name="Chatelet P."/>
            <person name="Merdinoglu D."/>
            <person name="Delledonne M."/>
            <person name="Pezzotti M."/>
            <person name="Lecharny A."/>
            <person name="Scarpelli C."/>
            <person name="Artiguenave F."/>
            <person name="Pe M.E."/>
            <person name="Valle G."/>
            <person name="Morgante M."/>
            <person name="Caboche M."/>
            <person name="Adam-Blondon A.-F."/>
            <person name="Weissenbach J."/>
            <person name="Quetier F."/>
            <person name="Wincker P."/>
        </authorList>
    </citation>
    <scope>NUCLEOTIDE SEQUENCE [LARGE SCALE GENOMIC DNA]</scope>
    <source>
        <strain evidence="5">cv. Pinot noir / PN40024</strain>
    </source>
</reference>
<dbReference type="FunFam" id="3.30.200.20:FF:001332">
    <property type="entry name" value="Wall-associated receptor kinase-like 10"/>
    <property type="match status" value="1"/>
</dbReference>
<dbReference type="InterPro" id="IPR045274">
    <property type="entry name" value="WAK-like"/>
</dbReference>
<sequence length="126" mass="14466">MLMNGRIVAVKKLKIVVDGKLEQFINGVVILSQINHRNVVKLLGCSLEIKVPLLIYEFISNGPFLNISMAKMKSSRLHRKYIFELLLKYLNPKYLQSSQFTEKSDVYNFGIVLIRLLIGKKTNLVN</sequence>
<evidence type="ECO:0000313" key="4">
    <source>
        <dbReference type="EMBL" id="CBI29391.3"/>
    </source>
</evidence>
<dbReference type="InterPro" id="IPR011009">
    <property type="entry name" value="Kinase-like_dom_sf"/>
</dbReference>
<evidence type="ECO:0000256" key="2">
    <source>
        <dbReference type="ARBA" id="ARBA00022840"/>
    </source>
</evidence>
<dbReference type="EMBL" id="FN595773">
    <property type="protein sequence ID" value="CBI29391.3"/>
    <property type="molecule type" value="Genomic_DNA"/>
</dbReference>
<organism evidence="4 5">
    <name type="scientific">Vitis vinifera</name>
    <name type="common">Grape</name>
    <dbReference type="NCBI Taxonomy" id="29760"/>
    <lineage>
        <taxon>Eukaryota</taxon>
        <taxon>Viridiplantae</taxon>
        <taxon>Streptophyta</taxon>
        <taxon>Embryophyta</taxon>
        <taxon>Tracheophyta</taxon>
        <taxon>Spermatophyta</taxon>
        <taxon>Magnoliopsida</taxon>
        <taxon>eudicotyledons</taxon>
        <taxon>Gunneridae</taxon>
        <taxon>Pentapetalae</taxon>
        <taxon>rosids</taxon>
        <taxon>Vitales</taxon>
        <taxon>Vitaceae</taxon>
        <taxon>Viteae</taxon>
        <taxon>Vitis</taxon>
    </lineage>
</organism>
<evidence type="ECO:0000256" key="1">
    <source>
        <dbReference type="ARBA" id="ARBA00022741"/>
    </source>
</evidence>
<dbReference type="OMA" id="HFNEGWI"/>
<dbReference type="SUPFAM" id="SSF56112">
    <property type="entry name" value="Protein kinase-like (PK-like)"/>
    <property type="match status" value="1"/>
</dbReference>
<dbReference type="GO" id="GO:0007166">
    <property type="term" value="P:cell surface receptor signaling pathway"/>
    <property type="evidence" value="ECO:0007669"/>
    <property type="project" value="InterPro"/>
</dbReference>
<keyword evidence="1" id="KW-0547">Nucleotide-binding</keyword>
<protein>
    <recommendedName>
        <fullName evidence="3">Protein kinase domain-containing protein</fullName>
    </recommendedName>
</protein>
<dbReference type="Pfam" id="PF07714">
    <property type="entry name" value="PK_Tyr_Ser-Thr"/>
    <property type="match status" value="1"/>
</dbReference>
<dbReference type="PaxDb" id="29760-VIT_03s0132g00410.t01"/>
<evidence type="ECO:0000259" key="3">
    <source>
        <dbReference type="PROSITE" id="PS50011"/>
    </source>
</evidence>
<dbReference type="InterPro" id="IPR001245">
    <property type="entry name" value="Ser-Thr/Tyr_kinase_cat_dom"/>
</dbReference>
<dbReference type="GO" id="GO:0005524">
    <property type="term" value="F:ATP binding"/>
    <property type="evidence" value="ECO:0007669"/>
    <property type="project" value="UniProtKB-KW"/>
</dbReference>
<dbReference type="Proteomes" id="UP000009183">
    <property type="component" value="Chromosome 3"/>
</dbReference>
<evidence type="ECO:0000313" key="5">
    <source>
        <dbReference type="Proteomes" id="UP000009183"/>
    </source>
</evidence>
<keyword evidence="5" id="KW-1185">Reference proteome</keyword>
<dbReference type="STRING" id="29760.D7TFW8"/>
<dbReference type="GO" id="GO:0004672">
    <property type="term" value="F:protein kinase activity"/>
    <property type="evidence" value="ECO:0007669"/>
    <property type="project" value="InterPro"/>
</dbReference>
<name>D7TFW8_VITVI</name>
<dbReference type="AlphaFoldDB" id="D7TFW8"/>
<dbReference type="PROSITE" id="PS50011">
    <property type="entry name" value="PROTEIN_KINASE_DOM"/>
    <property type="match status" value="1"/>
</dbReference>
<dbReference type="Gene3D" id="1.10.510.10">
    <property type="entry name" value="Transferase(Phosphotransferase) domain 1"/>
    <property type="match status" value="1"/>
</dbReference>
<dbReference type="HOGENOM" id="CLU_1985664_0_0_1"/>
<feature type="domain" description="Protein kinase" evidence="3">
    <location>
        <begin position="1"/>
        <end position="126"/>
    </location>
</feature>